<evidence type="ECO:0000259" key="1">
    <source>
        <dbReference type="Pfam" id="PF00561"/>
    </source>
</evidence>
<dbReference type="STRING" id="1137993.SAMN05660209_01290"/>
<accession>A0A1H3EMT4</accession>
<reference evidence="3" key="1">
    <citation type="submission" date="2016-10" db="EMBL/GenBank/DDBJ databases">
        <authorList>
            <person name="Varghese N."/>
            <person name="Submissions S."/>
        </authorList>
    </citation>
    <scope>NUCLEOTIDE SEQUENCE [LARGE SCALE GENOMIC DNA]</scope>
    <source>
        <strain evidence="3">DSM 45422</strain>
    </source>
</reference>
<dbReference type="InterPro" id="IPR000073">
    <property type="entry name" value="AB_hydrolase_1"/>
</dbReference>
<feature type="domain" description="AB hydrolase-1" evidence="1">
    <location>
        <begin position="96"/>
        <end position="183"/>
    </location>
</feature>
<evidence type="ECO:0000313" key="3">
    <source>
        <dbReference type="Proteomes" id="UP000198921"/>
    </source>
</evidence>
<dbReference type="InterPro" id="IPR029058">
    <property type="entry name" value="AB_hydrolase_fold"/>
</dbReference>
<keyword evidence="3" id="KW-1185">Reference proteome</keyword>
<dbReference type="PANTHER" id="PTHR36837">
    <property type="entry name" value="POLY(3-HYDROXYALKANOATE) POLYMERASE SUBUNIT PHAC"/>
    <property type="match status" value="1"/>
</dbReference>
<dbReference type="GO" id="GO:0003824">
    <property type="term" value="F:catalytic activity"/>
    <property type="evidence" value="ECO:0007669"/>
    <property type="project" value="UniProtKB-ARBA"/>
</dbReference>
<protein>
    <submittedName>
        <fullName evidence="2">Polyhydroxyalkanoate synthase</fullName>
    </submittedName>
</protein>
<evidence type="ECO:0000313" key="2">
    <source>
        <dbReference type="EMBL" id="SDX80052.1"/>
    </source>
</evidence>
<dbReference type="PANTHER" id="PTHR36837:SF2">
    <property type="entry name" value="POLY(3-HYDROXYALKANOATE) POLYMERASE SUBUNIT PHAC"/>
    <property type="match status" value="1"/>
</dbReference>
<dbReference type="InterPro" id="IPR051321">
    <property type="entry name" value="PHA/PHB_synthase"/>
</dbReference>
<gene>
    <name evidence="2" type="ORF">SAMN05660209_01290</name>
</gene>
<sequence>MPTVPSPQTVLDRVRRDVERNALRARNGLRLVSGVARPDVGRTPKDVVWQRGRTQLWHYRNDPETHGGVTYSPPLLVVFSLVSRSYILDLAPGNSFVEQLLKAGFDVYLLDWGEPDERDAANTLEDYVDDYIPAGVERVLEVSGADEVTLVGYCFGGDLALLYAAHHPDAPVRSLTVLATPVDFRHMGPLADLFRVGGLEVSDVLDADGNVPPRVVLQGFKTLTPTAEVTRYVTLWERLWNDEYVAGYQAMTGWSDDHVPFPGAAAEETVRMLVRDNGMVTDRLTVGGDRVHLSDIRWPFLTVRADRDHIVPPEASAPLIDLVGSSDKHELRLPAGHMGLVVGRTAARTTVPTIIDFLRRRSEPLAAEEVTR</sequence>
<dbReference type="Gene3D" id="3.40.50.1820">
    <property type="entry name" value="alpha/beta hydrolase"/>
    <property type="match status" value="1"/>
</dbReference>
<dbReference type="OrthoDB" id="7208816at2"/>
<dbReference type="Proteomes" id="UP000198921">
    <property type="component" value="Unassembled WGS sequence"/>
</dbReference>
<dbReference type="EMBL" id="FNOT01000003">
    <property type="protein sequence ID" value="SDX80052.1"/>
    <property type="molecule type" value="Genomic_DNA"/>
</dbReference>
<dbReference type="RefSeq" id="WP_091152663.1">
    <property type="nucleotide sequence ID" value="NZ_FNOT01000003.1"/>
</dbReference>
<dbReference type="AlphaFoldDB" id="A0A1H3EMT4"/>
<name>A0A1H3EMT4_9ACTN</name>
<dbReference type="Pfam" id="PF00561">
    <property type="entry name" value="Abhydrolase_1"/>
    <property type="match status" value="1"/>
</dbReference>
<dbReference type="SUPFAM" id="SSF53474">
    <property type="entry name" value="alpha/beta-Hydrolases"/>
    <property type="match status" value="1"/>
</dbReference>
<proteinExistence type="predicted"/>
<organism evidence="2 3">
    <name type="scientific">Geodermatophilus africanus</name>
    <dbReference type="NCBI Taxonomy" id="1137993"/>
    <lineage>
        <taxon>Bacteria</taxon>
        <taxon>Bacillati</taxon>
        <taxon>Actinomycetota</taxon>
        <taxon>Actinomycetes</taxon>
        <taxon>Geodermatophilales</taxon>
        <taxon>Geodermatophilaceae</taxon>
        <taxon>Geodermatophilus</taxon>
    </lineage>
</organism>